<sequence length="84" mass="9485">MEKSEQNLYEIFGEVIAEQDFLKAFLITSALAFLLYFSAPQIVRMMGREDLLNALRVTLSALGAFLGFIVSTVIIEPKRVVEEE</sequence>
<keyword evidence="1" id="KW-0812">Transmembrane</keyword>
<dbReference type="AlphaFoldDB" id="A0A218P5H7"/>
<organism evidence="2 3">
    <name type="scientific">Thermococcus pacificus</name>
    <dbReference type="NCBI Taxonomy" id="71998"/>
    <lineage>
        <taxon>Archaea</taxon>
        <taxon>Methanobacteriati</taxon>
        <taxon>Methanobacteriota</taxon>
        <taxon>Thermococci</taxon>
        <taxon>Thermococcales</taxon>
        <taxon>Thermococcaceae</taxon>
        <taxon>Thermococcus</taxon>
    </lineage>
</organism>
<keyword evidence="1" id="KW-1133">Transmembrane helix</keyword>
<proteinExistence type="predicted"/>
<evidence type="ECO:0000313" key="3">
    <source>
        <dbReference type="Proteomes" id="UP000197418"/>
    </source>
</evidence>
<accession>A0A218P5H7</accession>
<name>A0A218P5H7_9EURY</name>
<evidence type="ECO:0000256" key="1">
    <source>
        <dbReference type="SAM" id="Phobius"/>
    </source>
</evidence>
<evidence type="ECO:0000313" key="2">
    <source>
        <dbReference type="EMBL" id="ASJ06056.1"/>
    </source>
</evidence>
<reference evidence="2 3" key="1">
    <citation type="submission" date="2016-04" db="EMBL/GenBank/DDBJ databases">
        <title>Complete genome sequence of Thermococcus pacificus type strain P4.</title>
        <authorList>
            <person name="Oger P.M."/>
        </authorList>
    </citation>
    <scope>NUCLEOTIDE SEQUENCE [LARGE SCALE GENOMIC DNA]</scope>
    <source>
        <strain evidence="2 3">P-4</strain>
    </source>
</reference>
<feature type="transmembrane region" description="Helical" evidence="1">
    <location>
        <begin position="21"/>
        <end position="39"/>
    </location>
</feature>
<protein>
    <submittedName>
        <fullName evidence="2">Uncharacterized protein</fullName>
    </submittedName>
</protein>
<keyword evidence="1" id="KW-0472">Membrane</keyword>
<dbReference type="EMBL" id="CP015102">
    <property type="protein sequence ID" value="ASJ06056.1"/>
    <property type="molecule type" value="Genomic_DNA"/>
</dbReference>
<dbReference type="RefSeq" id="WP_088853319.1">
    <property type="nucleotide sequence ID" value="NZ_CP015102.1"/>
</dbReference>
<dbReference type="OrthoDB" id="98089at2157"/>
<dbReference type="KEGG" id="tpaf:A3L08_01275"/>
<dbReference type="GeneID" id="33314860"/>
<feature type="transmembrane region" description="Helical" evidence="1">
    <location>
        <begin position="51"/>
        <end position="75"/>
    </location>
</feature>
<gene>
    <name evidence="2" type="ORF">A3L08_01275</name>
</gene>
<dbReference type="Proteomes" id="UP000197418">
    <property type="component" value="Chromosome"/>
</dbReference>
<keyword evidence="3" id="KW-1185">Reference proteome</keyword>